<gene>
    <name evidence="8" type="ORF">GCM10009550_36620</name>
</gene>
<dbReference type="Gene3D" id="1.20.5.1930">
    <property type="match status" value="1"/>
</dbReference>
<evidence type="ECO:0000259" key="5">
    <source>
        <dbReference type="Pfam" id="PF02518"/>
    </source>
</evidence>
<proteinExistence type="predicted"/>
<name>A0ABN1RA90_9ACTN</name>
<comment type="caution">
    <text evidence="8">The sequence shown here is derived from an EMBL/GenBank/DDBJ whole genome shotgun (WGS) entry which is preliminary data.</text>
</comment>
<dbReference type="EMBL" id="BAAAHH010000014">
    <property type="protein sequence ID" value="GAA0953972.1"/>
    <property type="molecule type" value="Genomic_DNA"/>
</dbReference>
<evidence type="ECO:0000313" key="9">
    <source>
        <dbReference type="Proteomes" id="UP001500665"/>
    </source>
</evidence>
<evidence type="ECO:0000256" key="3">
    <source>
        <dbReference type="ARBA" id="ARBA00023012"/>
    </source>
</evidence>
<accession>A0ABN1RA90</accession>
<keyword evidence="3" id="KW-0902">Two-component regulatory system</keyword>
<dbReference type="Proteomes" id="UP001500665">
    <property type="component" value="Unassembled WGS sequence"/>
</dbReference>
<feature type="transmembrane region" description="Helical" evidence="4">
    <location>
        <begin position="39"/>
        <end position="58"/>
    </location>
</feature>
<dbReference type="Gene3D" id="3.30.565.10">
    <property type="entry name" value="Histidine kinase-like ATPase, C-terminal domain"/>
    <property type="match status" value="1"/>
</dbReference>
<sequence length="372" mass="38979">MNVEAALWRALAAFRIVACVYAAVLIASNHQTYLHPAGGWIVLAVMVAWTAFTVRAYAGGGAGPVLAGLDLAVSTACLLATGLVETAQHLADGRPNLTASWVAIPVLVWALLGGVRWGAAAAVLVGIPDLLLRWLYGGEFQQTTLNGLVLLLMGGVVVGYLGRLARYSQERLARAVALETATRERERLARDLHDSVLQVLALVRRRGSELGGEAAELGRLAGEQEVALRALISRPAGETEPGGERDLRDLLDRYASSAVQVSAPATPVRLPGHAAAELAAAVGAALDNVSVHCGPDARAWVLVEDDGETVTVSVRDDGPGIPAGRMEAAARDGRMGLARSIRGRVQDLGGTVEIFSSPGAGTELELVVPRPR</sequence>
<dbReference type="PANTHER" id="PTHR24421">
    <property type="entry name" value="NITRATE/NITRITE SENSOR PROTEIN NARX-RELATED"/>
    <property type="match status" value="1"/>
</dbReference>
<keyword evidence="4" id="KW-0472">Membrane</keyword>
<protein>
    <submittedName>
        <fullName evidence="8">DUF5931 domain-containing protein</fullName>
    </submittedName>
</protein>
<feature type="transmembrane region" description="Helical" evidence="4">
    <location>
        <begin position="64"/>
        <end position="87"/>
    </location>
</feature>
<evidence type="ECO:0000259" key="6">
    <source>
        <dbReference type="Pfam" id="PF07730"/>
    </source>
</evidence>
<dbReference type="InterPro" id="IPR011712">
    <property type="entry name" value="Sig_transdc_His_kin_sub3_dim/P"/>
</dbReference>
<keyword evidence="9" id="KW-1185">Reference proteome</keyword>
<evidence type="ECO:0000256" key="4">
    <source>
        <dbReference type="SAM" id="Phobius"/>
    </source>
</evidence>
<dbReference type="InterPro" id="IPR036890">
    <property type="entry name" value="HATPase_C_sf"/>
</dbReference>
<keyword evidence="4" id="KW-0812">Transmembrane</keyword>
<reference evidence="8 9" key="1">
    <citation type="journal article" date="2019" name="Int. J. Syst. Evol. Microbiol.">
        <title>The Global Catalogue of Microorganisms (GCM) 10K type strain sequencing project: providing services to taxonomists for standard genome sequencing and annotation.</title>
        <authorList>
            <consortium name="The Broad Institute Genomics Platform"/>
            <consortium name="The Broad Institute Genome Sequencing Center for Infectious Disease"/>
            <person name="Wu L."/>
            <person name="Ma J."/>
        </authorList>
    </citation>
    <scope>NUCLEOTIDE SEQUENCE [LARGE SCALE GENOMIC DNA]</scope>
    <source>
        <strain evidence="8 9">JCM 10696</strain>
    </source>
</reference>
<feature type="domain" description="DUF5931" evidence="7">
    <location>
        <begin position="1"/>
        <end position="173"/>
    </location>
</feature>
<feature type="domain" description="Signal transduction histidine kinase subgroup 3 dimerisation and phosphoacceptor" evidence="6">
    <location>
        <begin position="184"/>
        <end position="205"/>
    </location>
</feature>
<dbReference type="NCBIfam" id="NF047322">
    <property type="entry name" value="HK_morpho_MacS"/>
    <property type="match status" value="1"/>
</dbReference>
<dbReference type="Pfam" id="PF02518">
    <property type="entry name" value="HATPase_c"/>
    <property type="match status" value="1"/>
</dbReference>
<feature type="transmembrane region" description="Helical" evidence="4">
    <location>
        <begin position="99"/>
        <end position="127"/>
    </location>
</feature>
<evidence type="ECO:0000256" key="1">
    <source>
        <dbReference type="ARBA" id="ARBA00022679"/>
    </source>
</evidence>
<dbReference type="InterPro" id="IPR050482">
    <property type="entry name" value="Sensor_HK_TwoCompSys"/>
</dbReference>
<keyword evidence="2" id="KW-0418">Kinase</keyword>
<dbReference type="SUPFAM" id="SSF55874">
    <property type="entry name" value="ATPase domain of HSP90 chaperone/DNA topoisomerase II/histidine kinase"/>
    <property type="match status" value="1"/>
</dbReference>
<dbReference type="Pfam" id="PF19354">
    <property type="entry name" value="DUF5931"/>
    <property type="match status" value="1"/>
</dbReference>
<feature type="transmembrane region" description="Helical" evidence="4">
    <location>
        <begin position="147"/>
        <end position="165"/>
    </location>
</feature>
<dbReference type="InterPro" id="IPR045975">
    <property type="entry name" value="DUF5931"/>
</dbReference>
<evidence type="ECO:0000259" key="7">
    <source>
        <dbReference type="Pfam" id="PF19354"/>
    </source>
</evidence>
<evidence type="ECO:0000313" key="8">
    <source>
        <dbReference type="EMBL" id="GAA0953972.1"/>
    </source>
</evidence>
<dbReference type="PANTHER" id="PTHR24421:SF61">
    <property type="entry name" value="OXYGEN SENSOR HISTIDINE KINASE NREB"/>
    <property type="match status" value="1"/>
</dbReference>
<dbReference type="Pfam" id="PF07730">
    <property type="entry name" value="HisKA_3"/>
    <property type="match status" value="1"/>
</dbReference>
<dbReference type="RefSeq" id="WP_344242050.1">
    <property type="nucleotide sequence ID" value="NZ_BAAAHH010000014.1"/>
</dbReference>
<feature type="transmembrane region" description="Helical" evidence="4">
    <location>
        <begin position="6"/>
        <end position="27"/>
    </location>
</feature>
<feature type="domain" description="Histidine kinase/HSP90-like ATPase" evidence="5">
    <location>
        <begin position="278"/>
        <end position="371"/>
    </location>
</feature>
<evidence type="ECO:0000256" key="2">
    <source>
        <dbReference type="ARBA" id="ARBA00022777"/>
    </source>
</evidence>
<keyword evidence="1" id="KW-0808">Transferase</keyword>
<keyword evidence="4" id="KW-1133">Transmembrane helix</keyword>
<organism evidence="8 9">
    <name type="scientific">Actinocorallia libanotica</name>
    <dbReference type="NCBI Taxonomy" id="46162"/>
    <lineage>
        <taxon>Bacteria</taxon>
        <taxon>Bacillati</taxon>
        <taxon>Actinomycetota</taxon>
        <taxon>Actinomycetes</taxon>
        <taxon>Streptosporangiales</taxon>
        <taxon>Thermomonosporaceae</taxon>
        <taxon>Actinocorallia</taxon>
    </lineage>
</organism>
<dbReference type="InterPro" id="IPR003594">
    <property type="entry name" value="HATPase_dom"/>
</dbReference>